<dbReference type="PROSITE" id="PS51257">
    <property type="entry name" value="PROKAR_LIPOPROTEIN"/>
    <property type="match status" value="1"/>
</dbReference>
<sequence length="89" mass="9669">MERPKRAAASGVAAALLACLPPQQRIKGGVAGLAMAFLSIWIVRHSFIKWAEKQAEHWPFGKNLGFPSDDMKIDEMGTTSTLLIESGES</sequence>
<organism evidence="1 2">
    <name type="scientific">Pleurodeles waltl</name>
    <name type="common">Iberian ribbed newt</name>
    <dbReference type="NCBI Taxonomy" id="8319"/>
    <lineage>
        <taxon>Eukaryota</taxon>
        <taxon>Metazoa</taxon>
        <taxon>Chordata</taxon>
        <taxon>Craniata</taxon>
        <taxon>Vertebrata</taxon>
        <taxon>Euteleostomi</taxon>
        <taxon>Amphibia</taxon>
        <taxon>Batrachia</taxon>
        <taxon>Caudata</taxon>
        <taxon>Salamandroidea</taxon>
        <taxon>Salamandridae</taxon>
        <taxon>Pleurodelinae</taxon>
        <taxon>Pleurodeles</taxon>
    </lineage>
</organism>
<dbReference type="EMBL" id="JANPWB010000012">
    <property type="protein sequence ID" value="KAJ1114722.1"/>
    <property type="molecule type" value="Genomic_DNA"/>
</dbReference>
<protein>
    <submittedName>
        <fullName evidence="1">Uncharacterized protein</fullName>
    </submittedName>
</protein>
<proteinExistence type="predicted"/>
<reference evidence="1" key="1">
    <citation type="journal article" date="2022" name="bioRxiv">
        <title>Sequencing and chromosome-scale assembly of the giantPleurodeles waltlgenome.</title>
        <authorList>
            <person name="Brown T."/>
            <person name="Elewa A."/>
            <person name="Iarovenko S."/>
            <person name="Subramanian E."/>
            <person name="Araus A.J."/>
            <person name="Petzold A."/>
            <person name="Susuki M."/>
            <person name="Suzuki K.-i.T."/>
            <person name="Hayashi T."/>
            <person name="Toyoda A."/>
            <person name="Oliveira C."/>
            <person name="Osipova E."/>
            <person name="Leigh N.D."/>
            <person name="Simon A."/>
            <person name="Yun M.H."/>
        </authorList>
    </citation>
    <scope>NUCLEOTIDE SEQUENCE</scope>
    <source>
        <strain evidence="1">20211129_DDA</strain>
        <tissue evidence="1">Liver</tissue>
    </source>
</reference>
<gene>
    <name evidence="1" type="ORF">NDU88_002953</name>
</gene>
<comment type="caution">
    <text evidence="1">The sequence shown here is derived from an EMBL/GenBank/DDBJ whole genome shotgun (WGS) entry which is preliminary data.</text>
</comment>
<accession>A0AAV7NJD3</accession>
<dbReference type="Proteomes" id="UP001066276">
    <property type="component" value="Chromosome 8"/>
</dbReference>
<dbReference type="AlphaFoldDB" id="A0AAV7NJD3"/>
<name>A0AAV7NJD3_PLEWA</name>
<evidence type="ECO:0000313" key="1">
    <source>
        <dbReference type="EMBL" id="KAJ1114722.1"/>
    </source>
</evidence>
<evidence type="ECO:0000313" key="2">
    <source>
        <dbReference type="Proteomes" id="UP001066276"/>
    </source>
</evidence>
<keyword evidence="2" id="KW-1185">Reference proteome</keyword>